<accession>A0A8T2KVS5</accession>
<keyword evidence="1" id="KW-1133">Transmembrane helix</keyword>
<feature type="transmembrane region" description="Helical" evidence="1">
    <location>
        <begin position="34"/>
        <end position="61"/>
    </location>
</feature>
<dbReference type="EMBL" id="JAICCE010000021">
    <property type="protein sequence ID" value="KAG9262829.1"/>
    <property type="molecule type" value="Genomic_DNA"/>
</dbReference>
<dbReference type="Proteomes" id="UP000752171">
    <property type="component" value="Unassembled WGS sequence"/>
</dbReference>
<gene>
    <name evidence="2" type="ORF">AMEX_G24737</name>
</gene>
<evidence type="ECO:0000256" key="1">
    <source>
        <dbReference type="SAM" id="Phobius"/>
    </source>
</evidence>
<proteinExistence type="predicted"/>
<feature type="transmembrane region" description="Helical" evidence="1">
    <location>
        <begin position="9"/>
        <end position="28"/>
    </location>
</feature>
<comment type="caution">
    <text evidence="2">The sequence shown here is derived from an EMBL/GenBank/DDBJ whole genome shotgun (WGS) entry which is preliminary data.</text>
</comment>
<evidence type="ECO:0000313" key="3">
    <source>
        <dbReference type="Proteomes" id="UP000752171"/>
    </source>
</evidence>
<protein>
    <submittedName>
        <fullName evidence="2">Uncharacterized protein</fullName>
    </submittedName>
</protein>
<reference evidence="2 3" key="1">
    <citation type="submission" date="2021-07" db="EMBL/GenBank/DDBJ databases">
        <authorList>
            <person name="Imarazene B."/>
            <person name="Zahm M."/>
            <person name="Klopp C."/>
            <person name="Cabau C."/>
            <person name="Beille S."/>
            <person name="Jouanno E."/>
            <person name="Castinel A."/>
            <person name="Lluch J."/>
            <person name="Gil L."/>
            <person name="Kuchtly C."/>
            <person name="Lopez Roques C."/>
            <person name="Donnadieu C."/>
            <person name="Parrinello H."/>
            <person name="Journot L."/>
            <person name="Du K."/>
            <person name="Schartl M."/>
            <person name="Retaux S."/>
            <person name="Guiguen Y."/>
        </authorList>
    </citation>
    <scope>NUCLEOTIDE SEQUENCE [LARGE SCALE GENOMIC DNA]</scope>
    <source>
        <strain evidence="2">Pach_M1</strain>
        <tissue evidence="2">Testis</tissue>
    </source>
</reference>
<name>A0A8T2KVS5_ASTMX</name>
<keyword evidence="1" id="KW-0812">Transmembrane</keyword>
<sequence>MLNFMGTTFLVNFPVSLSFCWFVGHGLFSDLSGLGSSGIIIITVSICVVLLLIGGLTLTFYKQRYSRTGGSTYISQTSGTIKTKDYESNPPGMQENINMSPNPDSISNQSDSIYQNLDSIAIQSDSVYQSIDPNDIQSDSFYQTLDPNAFQSDSLYQTLDPNAIQSDLIY</sequence>
<dbReference type="AlphaFoldDB" id="A0A8T2KVS5"/>
<evidence type="ECO:0000313" key="2">
    <source>
        <dbReference type="EMBL" id="KAG9262829.1"/>
    </source>
</evidence>
<organism evidence="2 3">
    <name type="scientific">Astyanax mexicanus</name>
    <name type="common">Blind cave fish</name>
    <name type="synonym">Astyanax fasciatus mexicanus</name>
    <dbReference type="NCBI Taxonomy" id="7994"/>
    <lineage>
        <taxon>Eukaryota</taxon>
        <taxon>Metazoa</taxon>
        <taxon>Chordata</taxon>
        <taxon>Craniata</taxon>
        <taxon>Vertebrata</taxon>
        <taxon>Euteleostomi</taxon>
        <taxon>Actinopterygii</taxon>
        <taxon>Neopterygii</taxon>
        <taxon>Teleostei</taxon>
        <taxon>Ostariophysi</taxon>
        <taxon>Characiformes</taxon>
        <taxon>Characoidei</taxon>
        <taxon>Acestrorhamphidae</taxon>
        <taxon>Acestrorhamphinae</taxon>
        <taxon>Astyanax</taxon>
    </lineage>
</organism>
<keyword evidence="1" id="KW-0472">Membrane</keyword>